<accession>A0A927GHE1</accession>
<name>A0A927GHE1_9BACT</name>
<dbReference type="EMBL" id="JACXAA010000026">
    <property type="protein sequence ID" value="MBD2757628.1"/>
    <property type="molecule type" value="Genomic_DNA"/>
</dbReference>
<dbReference type="AlphaFoldDB" id="A0A927GHE1"/>
<keyword evidence="2" id="KW-1185">Reference proteome</keyword>
<dbReference type="RefSeq" id="WP_191043251.1">
    <property type="nucleotide sequence ID" value="NZ_JACXAA010000026.1"/>
</dbReference>
<organism evidence="1 2">
    <name type="scientific">Spirosoma validum</name>
    <dbReference type="NCBI Taxonomy" id="2771355"/>
    <lineage>
        <taxon>Bacteria</taxon>
        <taxon>Pseudomonadati</taxon>
        <taxon>Bacteroidota</taxon>
        <taxon>Cytophagia</taxon>
        <taxon>Cytophagales</taxon>
        <taxon>Cytophagaceae</taxon>
        <taxon>Spirosoma</taxon>
    </lineage>
</organism>
<sequence>MGCFGESLGAGQLSEYATYRTDRCGIDDLQYFRAESLRQSGSFYKEFNIGIIARRPFNEATLSGMFIKETTFPASNWRSMYFVPENLNSSVDHADTLKPLISQG</sequence>
<reference evidence="1" key="1">
    <citation type="submission" date="2020-09" db="EMBL/GenBank/DDBJ databases">
        <authorList>
            <person name="Kim M.K."/>
        </authorList>
    </citation>
    <scope>NUCLEOTIDE SEQUENCE</scope>
    <source>
        <strain evidence="1">BT704</strain>
    </source>
</reference>
<evidence type="ECO:0000313" key="1">
    <source>
        <dbReference type="EMBL" id="MBD2757628.1"/>
    </source>
</evidence>
<proteinExistence type="predicted"/>
<protein>
    <submittedName>
        <fullName evidence="1">Uncharacterized protein</fullName>
    </submittedName>
</protein>
<dbReference type="Proteomes" id="UP000653797">
    <property type="component" value="Unassembled WGS sequence"/>
</dbReference>
<evidence type="ECO:0000313" key="2">
    <source>
        <dbReference type="Proteomes" id="UP000653797"/>
    </source>
</evidence>
<comment type="caution">
    <text evidence="1">The sequence shown here is derived from an EMBL/GenBank/DDBJ whole genome shotgun (WGS) entry which is preliminary data.</text>
</comment>
<gene>
    <name evidence="1" type="ORF">IC230_32455</name>
</gene>